<dbReference type="InterPro" id="IPR007069">
    <property type="entry name" value="Transposase_32"/>
</dbReference>
<feature type="domain" description="Transposase IS801/IS1294" evidence="1">
    <location>
        <begin position="46"/>
        <end position="111"/>
    </location>
</feature>
<dbReference type="GO" id="GO:0004803">
    <property type="term" value="F:transposase activity"/>
    <property type="evidence" value="ECO:0007669"/>
    <property type="project" value="InterPro"/>
</dbReference>
<evidence type="ECO:0000313" key="3">
    <source>
        <dbReference type="Proteomes" id="UP000770889"/>
    </source>
</evidence>
<accession>A0A944MA97</accession>
<sequence length="163" mass="18233">MGAELSFSTKIPVRQPLVTDGPGAGDRVSGQLIQQAEFTRQTAQTGAVTLIQQFGSALNLNVHFHMLFLDGVYTTTTWGKSRFHPTSAPKQQELTSPAYTIRYRVAVGPQHGRKVFRLQTIPSWEKDERSFSSILYKQPPCCDRCSWPRIDSCRRSSSNASNL</sequence>
<comment type="caution">
    <text evidence="2">The sequence shown here is derived from an EMBL/GenBank/DDBJ whole genome shotgun (WGS) entry which is preliminary data.</text>
</comment>
<dbReference type="Proteomes" id="UP000770889">
    <property type="component" value="Unassembled WGS sequence"/>
</dbReference>
<protein>
    <submittedName>
        <fullName evidence="2">Transposase</fullName>
    </submittedName>
</protein>
<evidence type="ECO:0000313" key="2">
    <source>
        <dbReference type="EMBL" id="MBT2987702.1"/>
    </source>
</evidence>
<name>A0A944MA97_9GAMM</name>
<dbReference type="GO" id="GO:0006313">
    <property type="term" value="P:DNA transposition"/>
    <property type="evidence" value="ECO:0007669"/>
    <property type="project" value="InterPro"/>
</dbReference>
<dbReference type="AlphaFoldDB" id="A0A944MA97"/>
<reference evidence="2 3" key="1">
    <citation type="submission" date="2021-05" db="EMBL/GenBank/DDBJ databases">
        <title>Genetic and Functional Diversity in Clade A Lucinid endosymbionts from the Bahamas.</title>
        <authorList>
            <person name="Giani N.M."/>
            <person name="Engel A.S."/>
            <person name="Campbell B.J."/>
        </authorList>
    </citation>
    <scope>NUCLEOTIDE SEQUENCE [LARGE SCALE GENOMIC DNA]</scope>
    <source>
        <strain evidence="2">LUC16012Gg_MoonRockCtena</strain>
    </source>
</reference>
<dbReference type="GO" id="GO:0003677">
    <property type="term" value="F:DNA binding"/>
    <property type="evidence" value="ECO:0007669"/>
    <property type="project" value="InterPro"/>
</dbReference>
<organism evidence="2 3">
    <name type="scientific">Candidatus Thiodiazotropha taylori</name>
    <dbReference type="NCBI Taxonomy" id="2792791"/>
    <lineage>
        <taxon>Bacteria</taxon>
        <taxon>Pseudomonadati</taxon>
        <taxon>Pseudomonadota</taxon>
        <taxon>Gammaproteobacteria</taxon>
        <taxon>Chromatiales</taxon>
        <taxon>Sedimenticolaceae</taxon>
        <taxon>Candidatus Thiodiazotropha</taxon>
    </lineage>
</organism>
<dbReference type="Pfam" id="PF04986">
    <property type="entry name" value="Y2_Tnp"/>
    <property type="match status" value="1"/>
</dbReference>
<gene>
    <name evidence="2" type="ORF">KME65_01950</name>
</gene>
<dbReference type="EMBL" id="JAHHGM010000001">
    <property type="protein sequence ID" value="MBT2987702.1"/>
    <property type="molecule type" value="Genomic_DNA"/>
</dbReference>
<evidence type="ECO:0000259" key="1">
    <source>
        <dbReference type="Pfam" id="PF04986"/>
    </source>
</evidence>
<proteinExistence type="predicted"/>